<dbReference type="AlphaFoldDB" id="A0A9W4T784"/>
<organism evidence="1 2">
    <name type="scientific">Funneliformis geosporum</name>
    <dbReference type="NCBI Taxonomy" id="1117311"/>
    <lineage>
        <taxon>Eukaryota</taxon>
        <taxon>Fungi</taxon>
        <taxon>Fungi incertae sedis</taxon>
        <taxon>Mucoromycota</taxon>
        <taxon>Glomeromycotina</taxon>
        <taxon>Glomeromycetes</taxon>
        <taxon>Glomerales</taxon>
        <taxon>Glomeraceae</taxon>
        <taxon>Funneliformis</taxon>
    </lineage>
</organism>
<proteinExistence type="predicted"/>
<feature type="non-terminal residue" evidence="1">
    <location>
        <position position="73"/>
    </location>
</feature>
<feature type="non-terminal residue" evidence="1">
    <location>
        <position position="1"/>
    </location>
</feature>
<sequence length="73" mass="8248">NSKKSDDEVKLWRETLDEASYISILCRPVGNQFGVIGIQIAGITMYLNILVKDLASIPRYFHLDHAEILLSLT</sequence>
<name>A0A9W4T784_9GLOM</name>
<gene>
    <name evidence="1" type="ORF">FWILDA_LOCUS16547</name>
</gene>
<keyword evidence="2" id="KW-1185">Reference proteome</keyword>
<protein>
    <submittedName>
        <fullName evidence="1">2_t:CDS:1</fullName>
    </submittedName>
</protein>
<accession>A0A9W4T784</accession>
<dbReference type="OrthoDB" id="2434299at2759"/>
<dbReference type="Proteomes" id="UP001153678">
    <property type="component" value="Unassembled WGS sequence"/>
</dbReference>
<comment type="caution">
    <text evidence="1">The sequence shown here is derived from an EMBL/GenBank/DDBJ whole genome shotgun (WGS) entry which is preliminary data.</text>
</comment>
<evidence type="ECO:0000313" key="2">
    <source>
        <dbReference type="Proteomes" id="UP001153678"/>
    </source>
</evidence>
<evidence type="ECO:0000313" key="1">
    <source>
        <dbReference type="EMBL" id="CAI2194378.1"/>
    </source>
</evidence>
<reference evidence="1" key="1">
    <citation type="submission" date="2022-08" db="EMBL/GenBank/DDBJ databases">
        <authorList>
            <person name="Kallberg Y."/>
            <person name="Tangrot J."/>
            <person name="Rosling A."/>
        </authorList>
    </citation>
    <scope>NUCLEOTIDE SEQUENCE</scope>
    <source>
        <strain evidence="1">Wild A</strain>
    </source>
</reference>
<dbReference type="EMBL" id="CAMKVN010010801">
    <property type="protein sequence ID" value="CAI2194378.1"/>
    <property type="molecule type" value="Genomic_DNA"/>
</dbReference>